<feature type="signal peptide" evidence="2">
    <location>
        <begin position="1"/>
        <end position="18"/>
    </location>
</feature>
<gene>
    <name evidence="3" type="ORF">NEMBOFW57_003057</name>
</gene>
<feature type="region of interest" description="Disordered" evidence="1">
    <location>
        <begin position="114"/>
        <end position="168"/>
    </location>
</feature>
<feature type="compositionally biased region" description="Low complexity" evidence="1">
    <location>
        <begin position="120"/>
        <end position="135"/>
    </location>
</feature>
<proteinExistence type="predicted"/>
<dbReference type="AlphaFoldDB" id="A0AAD4I2B1"/>
<accession>A0AAD4I2B1</accession>
<evidence type="ECO:0000313" key="4">
    <source>
        <dbReference type="Proteomes" id="UP001197093"/>
    </source>
</evidence>
<sequence length="198" mass="19090">MRFTSIFLAAGLALFATAQTTTSQTAATTAAAADPAASSAQSEILRCLSACRDGDVACTSKCIAVPNPNESQVNATNSCVAACPQGNGTEAETKKYADCIQGCINTNYFNPTTGQPQPTGSASSGNNNGNNNNNNGGNGNGSGSNSNSNSPSGTSGGHQASGTTAGAAATSSTGAAGMIGVSGGLVGIVGLVAGVMAL</sequence>
<dbReference type="EMBL" id="JAHCVI010000001">
    <property type="protein sequence ID" value="KAG7293012.1"/>
    <property type="molecule type" value="Genomic_DNA"/>
</dbReference>
<comment type="caution">
    <text evidence="3">The sequence shown here is derived from an EMBL/GenBank/DDBJ whole genome shotgun (WGS) entry which is preliminary data.</text>
</comment>
<evidence type="ECO:0000313" key="3">
    <source>
        <dbReference type="EMBL" id="KAG7293012.1"/>
    </source>
</evidence>
<keyword evidence="4" id="KW-1185">Reference proteome</keyword>
<feature type="chain" id="PRO_5042132552" evidence="2">
    <location>
        <begin position="19"/>
        <end position="198"/>
    </location>
</feature>
<evidence type="ECO:0000256" key="1">
    <source>
        <dbReference type="SAM" id="MobiDB-lite"/>
    </source>
</evidence>
<name>A0AAD4I2B1_9PEZI</name>
<dbReference type="Proteomes" id="UP001197093">
    <property type="component" value="Unassembled WGS sequence"/>
</dbReference>
<reference evidence="3" key="1">
    <citation type="submission" date="2023-02" db="EMBL/GenBank/DDBJ databases">
        <authorList>
            <person name="Palmer J.M."/>
        </authorList>
    </citation>
    <scope>NUCLEOTIDE SEQUENCE</scope>
    <source>
        <strain evidence="3">FW57</strain>
    </source>
</reference>
<keyword evidence="2" id="KW-0732">Signal</keyword>
<feature type="compositionally biased region" description="Low complexity" evidence="1">
    <location>
        <begin position="143"/>
        <end position="168"/>
    </location>
</feature>
<organism evidence="3 4">
    <name type="scientific">Staphylotrichum longicolle</name>
    <dbReference type="NCBI Taxonomy" id="669026"/>
    <lineage>
        <taxon>Eukaryota</taxon>
        <taxon>Fungi</taxon>
        <taxon>Dikarya</taxon>
        <taxon>Ascomycota</taxon>
        <taxon>Pezizomycotina</taxon>
        <taxon>Sordariomycetes</taxon>
        <taxon>Sordariomycetidae</taxon>
        <taxon>Sordariales</taxon>
        <taxon>Chaetomiaceae</taxon>
        <taxon>Staphylotrichum</taxon>
    </lineage>
</organism>
<protein>
    <submittedName>
        <fullName evidence="3">Uncharacterized protein</fullName>
    </submittedName>
</protein>
<evidence type="ECO:0000256" key="2">
    <source>
        <dbReference type="SAM" id="SignalP"/>
    </source>
</evidence>